<dbReference type="PANTHER" id="PTHR35272:SF4">
    <property type="entry name" value="THIOL:DISULFIDE INTERCHANGE PROTEIN DSBG"/>
    <property type="match status" value="1"/>
</dbReference>
<comment type="caution">
    <text evidence="2">The sequence shown here is derived from an EMBL/GenBank/DDBJ whole genome shotgun (WGS) entry which is preliminary data.</text>
</comment>
<gene>
    <name evidence="2" type="ORF">GCM10009107_10980</name>
</gene>
<dbReference type="PROSITE" id="PS51318">
    <property type="entry name" value="TAT"/>
    <property type="match status" value="1"/>
</dbReference>
<protein>
    <recommendedName>
        <fullName evidence="1">Thioredoxin-like fold domain-containing protein</fullName>
    </recommendedName>
</protein>
<dbReference type="Gene3D" id="3.40.30.10">
    <property type="entry name" value="Glutaredoxin"/>
    <property type="match status" value="1"/>
</dbReference>
<evidence type="ECO:0000313" key="3">
    <source>
        <dbReference type="Proteomes" id="UP001500279"/>
    </source>
</evidence>
<sequence>MQQQSQPRQRAISIRFPKDIAVNRRHFALKTSSMLLAAGLAACSEKPAQAAAPSATKLNPQQAYELSAKAQGFTVGPVMAANTVYVYFDTTCPHCGHLWEQSKPLHGKLKMVWVPVPYLRPQSLTQGATILAATDPVAAMELNETRLMARQGGIEVNPNAGDAVLAKVKANMALFDQMGVDSVPLIVFRNSKTGEYGSQTGALETAQLAGMVGL</sequence>
<organism evidence="2 3">
    <name type="scientific">Ideonella azotifigens</name>
    <dbReference type="NCBI Taxonomy" id="513160"/>
    <lineage>
        <taxon>Bacteria</taxon>
        <taxon>Pseudomonadati</taxon>
        <taxon>Pseudomonadota</taxon>
        <taxon>Betaproteobacteria</taxon>
        <taxon>Burkholderiales</taxon>
        <taxon>Sphaerotilaceae</taxon>
        <taxon>Ideonella</taxon>
    </lineage>
</organism>
<dbReference type="PANTHER" id="PTHR35272">
    <property type="entry name" value="THIOL:DISULFIDE INTERCHANGE PROTEIN DSBC-RELATED"/>
    <property type="match status" value="1"/>
</dbReference>
<proteinExistence type="predicted"/>
<reference evidence="2 3" key="1">
    <citation type="journal article" date="2019" name="Int. J. Syst. Evol. Microbiol.">
        <title>The Global Catalogue of Microorganisms (GCM) 10K type strain sequencing project: providing services to taxonomists for standard genome sequencing and annotation.</title>
        <authorList>
            <consortium name="The Broad Institute Genomics Platform"/>
            <consortium name="The Broad Institute Genome Sequencing Center for Infectious Disease"/>
            <person name="Wu L."/>
            <person name="Ma J."/>
        </authorList>
    </citation>
    <scope>NUCLEOTIDE SEQUENCE [LARGE SCALE GENOMIC DNA]</scope>
    <source>
        <strain evidence="2 3">JCM 15503</strain>
    </source>
</reference>
<dbReference type="Proteomes" id="UP001500279">
    <property type="component" value="Unassembled WGS sequence"/>
</dbReference>
<dbReference type="InterPro" id="IPR006311">
    <property type="entry name" value="TAT_signal"/>
</dbReference>
<dbReference type="InterPro" id="IPR036249">
    <property type="entry name" value="Thioredoxin-like_sf"/>
</dbReference>
<dbReference type="EMBL" id="BAAAEW010000004">
    <property type="protein sequence ID" value="GAA0744929.1"/>
    <property type="molecule type" value="Genomic_DNA"/>
</dbReference>
<dbReference type="Pfam" id="PF13098">
    <property type="entry name" value="Thioredoxin_2"/>
    <property type="match status" value="1"/>
</dbReference>
<accession>A0ABN1JQY4</accession>
<dbReference type="SUPFAM" id="SSF52833">
    <property type="entry name" value="Thioredoxin-like"/>
    <property type="match status" value="1"/>
</dbReference>
<keyword evidence="3" id="KW-1185">Reference proteome</keyword>
<dbReference type="InterPro" id="IPR051470">
    <property type="entry name" value="Thiol:disulfide_interchange"/>
</dbReference>
<name>A0ABN1JQY4_9BURK</name>
<feature type="domain" description="Thioredoxin-like fold" evidence="1">
    <location>
        <begin position="83"/>
        <end position="210"/>
    </location>
</feature>
<dbReference type="InterPro" id="IPR012336">
    <property type="entry name" value="Thioredoxin-like_fold"/>
</dbReference>
<evidence type="ECO:0000259" key="1">
    <source>
        <dbReference type="Pfam" id="PF13098"/>
    </source>
</evidence>
<evidence type="ECO:0000313" key="2">
    <source>
        <dbReference type="EMBL" id="GAA0744929.1"/>
    </source>
</evidence>